<keyword evidence="2" id="KW-1185">Reference proteome</keyword>
<dbReference type="Proteomes" id="UP000654075">
    <property type="component" value="Unassembled WGS sequence"/>
</dbReference>
<evidence type="ECO:0000313" key="2">
    <source>
        <dbReference type="Proteomes" id="UP000654075"/>
    </source>
</evidence>
<reference evidence="1" key="1">
    <citation type="submission" date="2021-02" db="EMBL/GenBank/DDBJ databases">
        <authorList>
            <person name="Dougan E. K."/>
            <person name="Rhodes N."/>
            <person name="Thang M."/>
            <person name="Chan C."/>
        </authorList>
    </citation>
    <scope>NUCLEOTIDE SEQUENCE</scope>
</reference>
<accession>A0A813D6M1</accession>
<proteinExistence type="predicted"/>
<sequence length="111" mass="12121">MISRISNADVLARAQCRFLSSVLLERQILLIGDLASRPDSDILRHSVFFSEGSLQLRGPSGPGGRGRPRSTWAGEVFKHAITAAGNFDSLSRLWLGTPAAKSAWQALVRQF</sequence>
<name>A0A813D6M1_POLGL</name>
<dbReference type="EMBL" id="CAJNNV010000049">
    <property type="protein sequence ID" value="CAE8581222.1"/>
    <property type="molecule type" value="Genomic_DNA"/>
</dbReference>
<gene>
    <name evidence="1" type="ORF">PGLA1383_LOCUS252</name>
</gene>
<protein>
    <submittedName>
        <fullName evidence="1">Uncharacterized protein</fullName>
    </submittedName>
</protein>
<organism evidence="1 2">
    <name type="scientific">Polarella glacialis</name>
    <name type="common">Dinoflagellate</name>
    <dbReference type="NCBI Taxonomy" id="89957"/>
    <lineage>
        <taxon>Eukaryota</taxon>
        <taxon>Sar</taxon>
        <taxon>Alveolata</taxon>
        <taxon>Dinophyceae</taxon>
        <taxon>Suessiales</taxon>
        <taxon>Suessiaceae</taxon>
        <taxon>Polarella</taxon>
    </lineage>
</organism>
<dbReference type="AlphaFoldDB" id="A0A813D6M1"/>
<evidence type="ECO:0000313" key="1">
    <source>
        <dbReference type="EMBL" id="CAE8581222.1"/>
    </source>
</evidence>
<comment type="caution">
    <text evidence="1">The sequence shown here is derived from an EMBL/GenBank/DDBJ whole genome shotgun (WGS) entry which is preliminary data.</text>
</comment>